<keyword evidence="5" id="KW-0472">Membrane</keyword>
<protein>
    <submittedName>
        <fullName evidence="6">ABC transporter substrate-binding protein</fullName>
    </submittedName>
</protein>
<dbReference type="RefSeq" id="WP_187762065.1">
    <property type="nucleotide sequence ID" value="NZ_CP061038.1"/>
</dbReference>
<dbReference type="KEGG" id="spap:H3Z74_00385"/>
<evidence type="ECO:0000256" key="2">
    <source>
        <dbReference type="ARBA" id="ARBA00022448"/>
    </source>
</evidence>
<dbReference type="PANTHER" id="PTHR30024">
    <property type="entry name" value="ALIPHATIC SULFONATES-BINDING PROTEIN-RELATED"/>
    <property type="match status" value="1"/>
</dbReference>
<gene>
    <name evidence="6" type="ORF">H3Z74_00385</name>
</gene>
<dbReference type="GO" id="GO:0012505">
    <property type="term" value="C:endomembrane system"/>
    <property type="evidence" value="ECO:0007669"/>
    <property type="project" value="UniProtKB-SubCell"/>
</dbReference>
<dbReference type="InterPro" id="IPR044527">
    <property type="entry name" value="NrtA/CpmA_ABC-bd_dom"/>
</dbReference>
<evidence type="ECO:0000313" key="7">
    <source>
        <dbReference type="Proteomes" id="UP000516148"/>
    </source>
</evidence>
<evidence type="ECO:0000313" key="6">
    <source>
        <dbReference type="EMBL" id="QNQ09756.1"/>
    </source>
</evidence>
<keyword evidence="2" id="KW-0813">Transport</keyword>
<comment type="subcellular location">
    <subcellularLocation>
        <location evidence="1">Endomembrane system</location>
    </subcellularLocation>
</comment>
<dbReference type="CDD" id="cd13553">
    <property type="entry name" value="PBP2_NrtA_CpmA_like"/>
    <property type="match status" value="1"/>
</dbReference>
<dbReference type="Pfam" id="PF13379">
    <property type="entry name" value="NMT1_2"/>
    <property type="match status" value="1"/>
</dbReference>
<dbReference type="SUPFAM" id="SSF53850">
    <property type="entry name" value="Periplasmic binding protein-like II"/>
    <property type="match status" value="1"/>
</dbReference>
<dbReference type="EMBL" id="CP061038">
    <property type="protein sequence ID" value="QNQ09756.1"/>
    <property type="molecule type" value="Genomic_DNA"/>
</dbReference>
<dbReference type="Gene3D" id="3.40.190.10">
    <property type="entry name" value="Periplasmic binding protein-like II"/>
    <property type="match status" value="2"/>
</dbReference>
<dbReference type="AlphaFoldDB" id="A0A7H0LJA3"/>
<accession>A0A7H0LJA3</accession>
<reference evidence="6 7" key="1">
    <citation type="submission" date="2020-09" db="EMBL/GenBank/DDBJ databases">
        <title>Sphingomonas sp., a new species isolated from pork steak.</title>
        <authorList>
            <person name="Heidler von Heilborn D."/>
        </authorList>
    </citation>
    <scope>NUCLEOTIDE SEQUENCE [LARGE SCALE GENOMIC DNA]</scope>
    <source>
        <strain evidence="7">S8-3T</strain>
    </source>
</reference>
<evidence type="ECO:0000256" key="4">
    <source>
        <dbReference type="ARBA" id="ARBA00022519"/>
    </source>
</evidence>
<organism evidence="6 7">
    <name type="scientific">Sphingomonas alpina</name>
    <dbReference type="NCBI Taxonomy" id="653931"/>
    <lineage>
        <taxon>Bacteria</taxon>
        <taxon>Pseudomonadati</taxon>
        <taxon>Pseudomonadota</taxon>
        <taxon>Alphaproteobacteria</taxon>
        <taxon>Sphingomonadales</taxon>
        <taxon>Sphingomonadaceae</taxon>
        <taxon>Sphingomonas</taxon>
    </lineage>
</organism>
<keyword evidence="4" id="KW-0997">Cell inner membrane</keyword>
<name>A0A7H0LJA3_9SPHN</name>
<evidence type="ECO:0000256" key="5">
    <source>
        <dbReference type="ARBA" id="ARBA00023136"/>
    </source>
</evidence>
<evidence type="ECO:0000256" key="1">
    <source>
        <dbReference type="ARBA" id="ARBA00004308"/>
    </source>
</evidence>
<keyword evidence="3" id="KW-1003">Cell membrane</keyword>
<keyword evidence="7" id="KW-1185">Reference proteome</keyword>
<evidence type="ECO:0000256" key="3">
    <source>
        <dbReference type="ARBA" id="ARBA00022475"/>
    </source>
</evidence>
<dbReference type="PANTHER" id="PTHR30024:SF43">
    <property type="entry name" value="BLL4572 PROTEIN"/>
    <property type="match status" value="1"/>
</dbReference>
<proteinExistence type="predicted"/>
<sequence length="402" mass="43622">MSNTPFRIGFLPLVDAALPILARELGFAEEERIDLIPVRDMSWATVNDRLLYGHSDAAHLLAPLAIATTLGLGRPATPLSVPFVLGLNGNAITLRPDLAERVTVIGQPGDIAAIGAKLASIVHEGGERLRFGVVHRYSSHNYMLRYWLVGSGIDPDRDVEIVTVAPPFAADALASGEVDGICVGEPWNSVAVDRGAGVIVAVTSQVWLRGVEKVLAMRTARMEEDPHLTNRLIRALYRAGVAFVDPKRLDEIAAILARPDYLDGSAALIRRAISDQILFARGFPAIHVPDFMFQHREAANFPWVSQAAWLYAQMCLAGHTEVNEANYHAAQHVFRPDIYRAALRPFGVPLPGASSKLEGGIVDSLGVGTTQGRLILGADRFFDARSFDPDALDAYLTGTNRP</sequence>
<dbReference type="Proteomes" id="UP000516148">
    <property type="component" value="Chromosome"/>
</dbReference>